<sequence length="392" mass="45455">MTQKYFESQIQDQPFINFLKNSILIVDEYDWLIFEGSPTAMSDWIRFFWIPHKLICLTGSTITQKEETCLDVAFGAKEIKFPTLSSLKSNKTVHASDILLNSCQLDYCKHLYELCMKQTMKTPVILVASGAYQIINTYFKRYRELQFYSMKGVKGSKADAYLEGKFNVRNSKKRFGVLLLTDMQGRGTDLQTSKEIEDSGGLYLIICDVFSKRSTQQIIGRVARLENKGQWRHVLLISGSQDTVEQAIQYRQEFLENENHIKFSKLQTILSQSYQQQQNKQSPDKRKIEDSTNEEQIEETQREISSFEDVNESYLECQSLQPKTKIQNQNKSQLERAASEDVSKQKSSLLPIIKKSLILLMRSRLETVNLKLLKQESNNLKSKVIKTKIQTW</sequence>
<proteinExistence type="predicted"/>
<dbReference type="EMBL" id="ARYC01004466">
    <property type="protein sequence ID" value="KEJ82780.1"/>
    <property type="molecule type" value="Genomic_DNA"/>
</dbReference>
<feature type="region of interest" description="Disordered" evidence="1">
    <location>
        <begin position="274"/>
        <end position="305"/>
    </location>
</feature>
<dbReference type="InterPro" id="IPR027417">
    <property type="entry name" value="P-loop_NTPase"/>
</dbReference>
<name>A0A073HZU0_9SPIT</name>
<reference evidence="3" key="1">
    <citation type="journal article" date="2014" name="Cell">
        <title>The Architecture of a Scrambled Genome Reveals Massive Levels of Genomic Rearrangement during Development.</title>
        <authorList>
            <person name="Chen X."/>
            <person name="Bracht J.R."/>
            <person name="Goldman A.D."/>
            <person name="Dolzhenko E."/>
            <person name="Clay D.M."/>
            <person name="Swart E.C."/>
            <person name="Perlman D.H."/>
            <person name="Doak T.G."/>
            <person name="Stuart A."/>
            <person name="Amemiya C.T."/>
            <person name="Sebra R.P."/>
            <person name="Landweber L.F."/>
        </authorList>
    </citation>
    <scope>NUCLEOTIDE SEQUENCE [LARGE SCALE GENOMIC DNA]</scope>
    <source>
        <strain evidence="3">JRB310</strain>
    </source>
</reference>
<keyword evidence="3" id="KW-1185">Reference proteome</keyword>
<organism evidence="2 3">
    <name type="scientific">Oxytricha trifallax</name>
    <dbReference type="NCBI Taxonomy" id="1172189"/>
    <lineage>
        <taxon>Eukaryota</taxon>
        <taxon>Sar</taxon>
        <taxon>Alveolata</taxon>
        <taxon>Ciliophora</taxon>
        <taxon>Intramacronucleata</taxon>
        <taxon>Spirotrichea</taxon>
        <taxon>Stichotrichia</taxon>
        <taxon>Sporadotrichida</taxon>
        <taxon>Oxytrichidae</taxon>
        <taxon>Oxytrichinae</taxon>
        <taxon>Oxytricha</taxon>
    </lineage>
</organism>
<comment type="caution">
    <text evidence="2">The sequence shown here is derived from an EMBL/GenBank/DDBJ whole genome shotgun (WGS) entry which is preliminary data.</text>
</comment>
<dbReference type="SUPFAM" id="SSF52540">
    <property type="entry name" value="P-loop containing nucleoside triphosphate hydrolases"/>
    <property type="match status" value="2"/>
</dbReference>
<evidence type="ECO:0000313" key="2">
    <source>
        <dbReference type="EMBL" id="KEJ82780.1"/>
    </source>
</evidence>
<dbReference type="Proteomes" id="UP000053232">
    <property type="component" value="Unassembled WGS sequence"/>
</dbReference>
<evidence type="ECO:0000313" key="3">
    <source>
        <dbReference type="Proteomes" id="UP000053232"/>
    </source>
</evidence>
<dbReference type="Gene3D" id="3.40.50.300">
    <property type="entry name" value="P-loop containing nucleotide triphosphate hydrolases"/>
    <property type="match status" value="1"/>
</dbReference>
<evidence type="ECO:0000256" key="1">
    <source>
        <dbReference type="SAM" id="MobiDB-lite"/>
    </source>
</evidence>
<gene>
    <name evidence="2" type="ORF">OXYTRIMIC_570</name>
</gene>
<accession>A0A073HZU0</accession>
<dbReference type="AlphaFoldDB" id="A0A073HZU0"/>
<protein>
    <submittedName>
        <fullName evidence="2">Protein translocase subunit secA</fullName>
    </submittedName>
</protein>